<accession>A0A242M495</accession>
<evidence type="ECO:0000256" key="1">
    <source>
        <dbReference type="SAM" id="MobiDB-lite"/>
    </source>
</evidence>
<name>A0A242M495_CABSO</name>
<protein>
    <submittedName>
        <fullName evidence="2">Uncharacterized protein</fullName>
    </submittedName>
</protein>
<evidence type="ECO:0000313" key="2">
    <source>
        <dbReference type="EMBL" id="OTP65917.1"/>
    </source>
</evidence>
<organism evidence="2 3">
    <name type="scientific">Caballeronia sordidicola</name>
    <name type="common">Burkholderia sordidicola</name>
    <dbReference type="NCBI Taxonomy" id="196367"/>
    <lineage>
        <taxon>Bacteria</taxon>
        <taxon>Pseudomonadati</taxon>
        <taxon>Pseudomonadota</taxon>
        <taxon>Betaproteobacteria</taxon>
        <taxon>Burkholderiales</taxon>
        <taxon>Burkholderiaceae</taxon>
        <taxon>Caballeronia</taxon>
    </lineage>
</organism>
<sequence>MDCGSASSKRRVVDQRNWKPVLRGRMSAEKAAGKSPSATSGAA</sequence>
<dbReference type="AlphaFoldDB" id="A0A242M495"/>
<dbReference type="Proteomes" id="UP000194546">
    <property type="component" value="Unassembled WGS sequence"/>
</dbReference>
<comment type="caution">
    <text evidence="2">The sequence shown here is derived from an EMBL/GenBank/DDBJ whole genome shotgun (WGS) entry which is preliminary data.</text>
</comment>
<evidence type="ECO:0000313" key="3">
    <source>
        <dbReference type="Proteomes" id="UP000194546"/>
    </source>
</evidence>
<proteinExistence type="predicted"/>
<feature type="region of interest" description="Disordered" evidence="1">
    <location>
        <begin position="1"/>
        <end position="43"/>
    </location>
</feature>
<reference evidence="2 3" key="1">
    <citation type="submission" date="2017-03" db="EMBL/GenBank/DDBJ databases">
        <title>Genome analysis of strain PAMC 26510.</title>
        <authorList>
            <person name="Oh H.-M."/>
            <person name="Yang J.-A."/>
        </authorList>
    </citation>
    <scope>NUCLEOTIDE SEQUENCE [LARGE SCALE GENOMIC DNA]</scope>
    <source>
        <strain evidence="2 3">PAMC 26510</strain>
    </source>
</reference>
<dbReference type="EMBL" id="NBTY01000212">
    <property type="protein sequence ID" value="OTP65917.1"/>
    <property type="molecule type" value="Genomic_DNA"/>
</dbReference>
<gene>
    <name evidence="2" type="ORF">PAMC26510_37415</name>
</gene>